<evidence type="ECO:0000313" key="7">
    <source>
        <dbReference type="EMBL" id="ESN90259.1"/>
    </source>
</evidence>
<dbReference type="RefSeq" id="XP_009031649.1">
    <property type="nucleotide sequence ID" value="XM_009033401.1"/>
</dbReference>
<feature type="domain" description="THAP-type" evidence="6">
    <location>
        <begin position="1"/>
        <end position="83"/>
    </location>
</feature>
<dbReference type="PROSITE" id="PS50950">
    <property type="entry name" value="ZF_THAP"/>
    <property type="match status" value="1"/>
</dbReference>
<name>T1FIK0_HELRO</name>
<reference evidence="8" key="3">
    <citation type="submission" date="2015-06" db="UniProtKB">
        <authorList>
            <consortium name="EnsemblMetazoa"/>
        </authorList>
    </citation>
    <scope>IDENTIFICATION</scope>
</reference>
<dbReference type="InterPro" id="IPR038441">
    <property type="entry name" value="THAP_Znf_sf"/>
</dbReference>
<dbReference type="GeneID" id="20208649"/>
<evidence type="ECO:0000313" key="8">
    <source>
        <dbReference type="EnsemblMetazoa" id="HelroP182668"/>
    </source>
</evidence>
<keyword evidence="4 5" id="KW-0238">DNA-binding</keyword>
<reference evidence="9" key="1">
    <citation type="submission" date="2012-12" db="EMBL/GenBank/DDBJ databases">
        <authorList>
            <person name="Hellsten U."/>
            <person name="Grimwood J."/>
            <person name="Chapman J.A."/>
            <person name="Shapiro H."/>
            <person name="Aerts A."/>
            <person name="Otillar R.P."/>
            <person name="Terry A.Y."/>
            <person name="Boore J.L."/>
            <person name="Simakov O."/>
            <person name="Marletaz F."/>
            <person name="Cho S.-J."/>
            <person name="Edsinger-Gonzales E."/>
            <person name="Havlak P."/>
            <person name="Kuo D.-H."/>
            <person name="Larsson T."/>
            <person name="Lv J."/>
            <person name="Arendt D."/>
            <person name="Savage R."/>
            <person name="Osoegawa K."/>
            <person name="de Jong P."/>
            <person name="Lindberg D.R."/>
            <person name="Seaver E.C."/>
            <person name="Weisblat D.A."/>
            <person name="Putnam N.H."/>
            <person name="Grigoriev I.V."/>
            <person name="Rokhsar D.S."/>
        </authorList>
    </citation>
    <scope>NUCLEOTIDE SEQUENCE</scope>
</reference>
<reference evidence="7 9" key="2">
    <citation type="journal article" date="2013" name="Nature">
        <title>Insights into bilaterian evolution from three spiralian genomes.</title>
        <authorList>
            <person name="Simakov O."/>
            <person name="Marletaz F."/>
            <person name="Cho S.J."/>
            <person name="Edsinger-Gonzales E."/>
            <person name="Havlak P."/>
            <person name="Hellsten U."/>
            <person name="Kuo D.H."/>
            <person name="Larsson T."/>
            <person name="Lv J."/>
            <person name="Arendt D."/>
            <person name="Savage R."/>
            <person name="Osoegawa K."/>
            <person name="de Jong P."/>
            <person name="Grimwood J."/>
            <person name="Chapman J.A."/>
            <person name="Shapiro H."/>
            <person name="Aerts A."/>
            <person name="Otillar R.P."/>
            <person name="Terry A.Y."/>
            <person name="Boore J.L."/>
            <person name="Grigoriev I.V."/>
            <person name="Lindberg D.R."/>
            <person name="Seaver E.C."/>
            <person name="Weisblat D.A."/>
            <person name="Putnam N.H."/>
            <person name="Rokhsar D.S."/>
        </authorList>
    </citation>
    <scope>NUCLEOTIDE SEQUENCE</scope>
</reference>
<evidence type="ECO:0000313" key="9">
    <source>
        <dbReference type="Proteomes" id="UP000015101"/>
    </source>
</evidence>
<dbReference type="Proteomes" id="UP000015101">
    <property type="component" value="Unassembled WGS sequence"/>
</dbReference>
<dbReference type="KEGG" id="hro:HELRODRAFT_182668"/>
<organism evidence="8 9">
    <name type="scientific">Helobdella robusta</name>
    <name type="common">Californian leech</name>
    <dbReference type="NCBI Taxonomy" id="6412"/>
    <lineage>
        <taxon>Eukaryota</taxon>
        <taxon>Metazoa</taxon>
        <taxon>Spiralia</taxon>
        <taxon>Lophotrochozoa</taxon>
        <taxon>Annelida</taxon>
        <taxon>Clitellata</taxon>
        <taxon>Hirudinea</taxon>
        <taxon>Rhynchobdellida</taxon>
        <taxon>Glossiphoniidae</taxon>
        <taxon>Helobdella</taxon>
    </lineage>
</organism>
<dbReference type="EMBL" id="KB097754">
    <property type="protein sequence ID" value="ESN90259.1"/>
    <property type="molecule type" value="Genomic_DNA"/>
</dbReference>
<dbReference type="EMBL" id="AMQM01008319">
    <property type="status" value="NOT_ANNOTATED_CDS"/>
    <property type="molecule type" value="Genomic_DNA"/>
</dbReference>
<dbReference type="InParanoid" id="T1FIK0"/>
<dbReference type="SMART" id="SM00980">
    <property type="entry name" value="THAP"/>
    <property type="match status" value="1"/>
</dbReference>
<dbReference type="EnsemblMetazoa" id="HelroT182668">
    <property type="protein sequence ID" value="HelroP182668"/>
    <property type="gene ID" value="HelroG182668"/>
</dbReference>
<accession>T1FIK0</accession>
<dbReference type="GO" id="GO:0003677">
    <property type="term" value="F:DNA binding"/>
    <property type="evidence" value="ECO:0007669"/>
    <property type="project" value="UniProtKB-UniRule"/>
</dbReference>
<dbReference type="InterPro" id="IPR006612">
    <property type="entry name" value="THAP_Znf"/>
</dbReference>
<proteinExistence type="predicted"/>
<keyword evidence="1" id="KW-0479">Metal-binding</keyword>
<keyword evidence="9" id="KW-1185">Reference proteome</keyword>
<dbReference type="HOGENOM" id="CLU_1231099_0_0_1"/>
<evidence type="ECO:0000256" key="5">
    <source>
        <dbReference type="PROSITE-ProRule" id="PRU00309"/>
    </source>
</evidence>
<keyword evidence="2 5" id="KW-0863">Zinc-finger</keyword>
<protein>
    <recommendedName>
        <fullName evidence="6">THAP-type domain-containing protein</fullName>
    </recommendedName>
</protein>
<evidence type="ECO:0000256" key="1">
    <source>
        <dbReference type="ARBA" id="ARBA00022723"/>
    </source>
</evidence>
<dbReference type="AlphaFoldDB" id="T1FIK0"/>
<evidence type="ECO:0000256" key="3">
    <source>
        <dbReference type="ARBA" id="ARBA00022833"/>
    </source>
</evidence>
<gene>
    <name evidence="8" type="primary">20208649</name>
    <name evidence="7" type="ORF">HELRODRAFT_182668</name>
</gene>
<dbReference type="SUPFAM" id="SSF57716">
    <property type="entry name" value="Glucocorticoid receptor-like (DNA-binding domain)"/>
    <property type="match status" value="1"/>
</dbReference>
<evidence type="ECO:0000259" key="6">
    <source>
        <dbReference type="PROSITE" id="PS50950"/>
    </source>
</evidence>
<keyword evidence="3" id="KW-0862">Zinc</keyword>
<dbReference type="GO" id="GO:0008270">
    <property type="term" value="F:zinc ion binding"/>
    <property type="evidence" value="ECO:0007669"/>
    <property type="project" value="UniProtKB-KW"/>
</dbReference>
<sequence>MPMCSISQCHGSYKDIDVTLHRLPKDDSQRIQWQKNFENHITYFYSKKDIFICSRHFLQECFYKLLSNDQADTLSEIQSPLMVETNSTDKPVPYNVTIINIEPDSVEVKIEDEEIDVDTVEQDEMIDYKVEENPDYMSPEEDHSYFASSFTIEQKIKQMRLMAKNLKKSYRRRLIKYVHLNMAYKVVEKKLRTSKQLNEYLIRSLGCFRNDEFSWADSEDDDEIE</sequence>
<evidence type="ECO:0000256" key="2">
    <source>
        <dbReference type="ARBA" id="ARBA00022771"/>
    </source>
</evidence>
<evidence type="ECO:0000256" key="4">
    <source>
        <dbReference type="ARBA" id="ARBA00023125"/>
    </source>
</evidence>
<dbReference type="CTD" id="20208649"/>
<dbReference type="Pfam" id="PF05485">
    <property type="entry name" value="THAP"/>
    <property type="match status" value="1"/>
</dbReference>
<dbReference type="Gene3D" id="6.20.210.20">
    <property type="entry name" value="THAP domain"/>
    <property type="match status" value="1"/>
</dbReference>
<dbReference type="OrthoDB" id="7591509at2759"/>